<comment type="caution">
    <text evidence="2">The sequence shown here is derived from an EMBL/GenBank/DDBJ whole genome shotgun (WGS) entry which is preliminary data.</text>
</comment>
<protein>
    <recommendedName>
        <fullName evidence="4">Outer membrane protein beta-barrel domain-containing protein</fullName>
    </recommendedName>
</protein>
<organism evidence="2 3">
    <name type="scientific">Mucilaginibacter angelicae</name>
    <dbReference type="NCBI Taxonomy" id="869718"/>
    <lineage>
        <taxon>Bacteria</taxon>
        <taxon>Pseudomonadati</taxon>
        <taxon>Bacteroidota</taxon>
        <taxon>Sphingobacteriia</taxon>
        <taxon>Sphingobacteriales</taxon>
        <taxon>Sphingobacteriaceae</taxon>
        <taxon>Mucilaginibacter</taxon>
    </lineage>
</organism>
<accession>A0ABV6LHB6</accession>
<evidence type="ECO:0008006" key="4">
    <source>
        <dbReference type="Google" id="ProtNLM"/>
    </source>
</evidence>
<dbReference type="RefSeq" id="WP_377026583.1">
    <property type="nucleotide sequence ID" value="NZ_JBHLTS010000080.1"/>
</dbReference>
<gene>
    <name evidence="2" type="ORF">ACFFGT_31990</name>
</gene>
<keyword evidence="3" id="KW-1185">Reference proteome</keyword>
<proteinExistence type="predicted"/>
<name>A0ABV6LHB6_9SPHI</name>
<feature type="signal peptide" evidence="1">
    <location>
        <begin position="1"/>
        <end position="19"/>
    </location>
</feature>
<dbReference type="EMBL" id="JBHLTS010000080">
    <property type="protein sequence ID" value="MFC0518879.1"/>
    <property type="molecule type" value="Genomic_DNA"/>
</dbReference>
<sequence length="249" mass="28150">MKKYFLLFVLVCASVMAKAQSGYNYYEWGVGFGANYARGYDDLKKQVWHPGGTLNLTYNYSPYVPIALDFHFGTIEGGGLTPDKDEFGRRSKNNFLALVLRADLQMGEIIDYDNSGFLNVVKNFYIGTGIGAIKNKMAFVQRSNPPGYENHGPVGTIEGFQGKDKSINLMIPIRLGYEFKIYDDYDQVGYTITLGVQHSYAFGEGLDGYNDNPQKFKNNAPDQFVQYSIGFKYNFGNTVSYTKLVRNFR</sequence>
<dbReference type="Proteomes" id="UP001589828">
    <property type="component" value="Unassembled WGS sequence"/>
</dbReference>
<evidence type="ECO:0000313" key="2">
    <source>
        <dbReference type="EMBL" id="MFC0518879.1"/>
    </source>
</evidence>
<feature type="chain" id="PRO_5047027384" description="Outer membrane protein beta-barrel domain-containing protein" evidence="1">
    <location>
        <begin position="20"/>
        <end position="249"/>
    </location>
</feature>
<evidence type="ECO:0000256" key="1">
    <source>
        <dbReference type="SAM" id="SignalP"/>
    </source>
</evidence>
<keyword evidence="1" id="KW-0732">Signal</keyword>
<evidence type="ECO:0000313" key="3">
    <source>
        <dbReference type="Proteomes" id="UP001589828"/>
    </source>
</evidence>
<reference evidence="2 3" key="1">
    <citation type="submission" date="2024-09" db="EMBL/GenBank/DDBJ databases">
        <authorList>
            <person name="Sun Q."/>
            <person name="Mori K."/>
        </authorList>
    </citation>
    <scope>NUCLEOTIDE SEQUENCE [LARGE SCALE GENOMIC DNA]</scope>
    <source>
        <strain evidence="2 3">NCAIM B.02415</strain>
    </source>
</reference>